<dbReference type="RefSeq" id="WP_093249835.1">
    <property type="nucleotide sequence ID" value="NZ_FNQM01000002.1"/>
</dbReference>
<dbReference type="Pfam" id="PF13827">
    <property type="entry name" value="DUF4189"/>
    <property type="match status" value="1"/>
</dbReference>
<reference evidence="3 4" key="1">
    <citation type="submission" date="2016-10" db="EMBL/GenBank/DDBJ databases">
        <authorList>
            <person name="de Groot N.N."/>
        </authorList>
    </citation>
    <scope>NUCLEOTIDE SEQUENCE [LARGE SCALE GENOMIC DNA]</scope>
    <source>
        <strain evidence="3 4">DSM 15345</strain>
    </source>
</reference>
<dbReference type="STRING" id="89524.SAMN05444370_102531"/>
<evidence type="ECO:0000256" key="1">
    <source>
        <dbReference type="SAM" id="SignalP"/>
    </source>
</evidence>
<feature type="chain" id="PRO_5011662080" description="DUF4189 domain-containing protein" evidence="1">
    <location>
        <begin position="21"/>
        <end position="119"/>
    </location>
</feature>
<keyword evidence="1" id="KW-0732">Signal</keyword>
<evidence type="ECO:0000313" key="3">
    <source>
        <dbReference type="EMBL" id="SEA01745.1"/>
    </source>
</evidence>
<keyword evidence="4" id="KW-1185">Reference proteome</keyword>
<feature type="domain" description="DUF4189" evidence="2">
    <location>
        <begin position="22"/>
        <end position="116"/>
    </location>
</feature>
<evidence type="ECO:0000313" key="4">
    <source>
        <dbReference type="Proteomes" id="UP000198703"/>
    </source>
</evidence>
<sequence>MSPAAVLAPAAAIAAGPALAAFGAIAYAPSVGAYGVGLGSESREQAERAAMADCGGYAGDCAVNLTFEHACGALARGGDASRRAAEAAATLREAEALALAACARLGAGCRIEMSFCSDR</sequence>
<organism evidence="3 4">
    <name type="scientific">Rubrimonas cliftonensis</name>
    <dbReference type="NCBI Taxonomy" id="89524"/>
    <lineage>
        <taxon>Bacteria</taxon>
        <taxon>Pseudomonadati</taxon>
        <taxon>Pseudomonadota</taxon>
        <taxon>Alphaproteobacteria</taxon>
        <taxon>Rhodobacterales</taxon>
        <taxon>Paracoccaceae</taxon>
        <taxon>Rubrimonas</taxon>
    </lineage>
</organism>
<dbReference type="Proteomes" id="UP000198703">
    <property type="component" value="Unassembled WGS sequence"/>
</dbReference>
<accession>A0A1H3XQL1</accession>
<dbReference type="EMBL" id="FNQM01000002">
    <property type="protein sequence ID" value="SEA01745.1"/>
    <property type="molecule type" value="Genomic_DNA"/>
</dbReference>
<name>A0A1H3XQL1_9RHOB</name>
<gene>
    <name evidence="3" type="ORF">SAMN05444370_102531</name>
</gene>
<evidence type="ECO:0000259" key="2">
    <source>
        <dbReference type="Pfam" id="PF13827"/>
    </source>
</evidence>
<feature type="signal peptide" evidence="1">
    <location>
        <begin position="1"/>
        <end position="20"/>
    </location>
</feature>
<dbReference type="InterPro" id="IPR025240">
    <property type="entry name" value="DUF4189"/>
</dbReference>
<protein>
    <recommendedName>
        <fullName evidence="2">DUF4189 domain-containing protein</fullName>
    </recommendedName>
</protein>
<proteinExistence type="predicted"/>
<dbReference type="AlphaFoldDB" id="A0A1H3XQL1"/>
<dbReference type="OrthoDB" id="8448441at2"/>